<evidence type="ECO:0000259" key="2">
    <source>
        <dbReference type="SMART" id="SM00646"/>
    </source>
</evidence>
<accession>A0A381PQ55</accession>
<dbReference type="InterPro" id="IPR050695">
    <property type="entry name" value="N-acetylmuramoyl_amidase_3"/>
</dbReference>
<feature type="domain" description="MurNAc-LAA" evidence="2">
    <location>
        <begin position="228"/>
        <end position="380"/>
    </location>
</feature>
<dbReference type="InterPro" id="IPR036582">
    <property type="entry name" value="Mao_N_sf"/>
</dbReference>
<dbReference type="GO" id="GO:0030288">
    <property type="term" value="C:outer membrane-bounded periplasmic space"/>
    <property type="evidence" value="ECO:0007669"/>
    <property type="project" value="TreeGrafter"/>
</dbReference>
<gene>
    <name evidence="3" type="ORF">METZ01_LOCUS21081</name>
</gene>
<reference evidence="3" key="1">
    <citation type="submission" date="2018-05" db="EMBL/GenBank/DDBJ databases">
        <authorList>
            <person name="Lanie J.A."/>
            <person name="Ng W.-L."/>
            <person name="Kazmierczak K.M."/>
            <person name="Andrzejewski T.M."/>
            <person name="Davidsen T.M."/>
            <person name="Wayne K.J."/>
            <person name="Tettelin H."/>
            <person name="Glass J.I."/>
            <person name="Rusch D."/>
            <person name="Podicherti R."/>
            <person name="Tsui H.-C.T."/>
            <person name="Winkler M.E."/>
        </authorList>
    </citation>
    <scope>NUCLEOTIDE SEQUENCE</scope>
</reference>
<keyword evidence="1" id="KW-0378">Hydrolase</keyword>
<protein>
    <recommendedName>
        <fullName evidence="2">MurNAc-LAA domain-containing protein</fullName>
    </recommendedName>
</protein>
<sequence>MKLFKSIYPIFYYLLFISWCFASTQGTIKIIDSNNLLIGKANYIKEHKYYISVNNFSDVLLNKNFTNNNTEKIVIYFGDTKIKITANTSFVIINDKAYQLQNNVFQRKGEYYVPLDDLLTLLTQQTNTDYSMDYASMSISLGSVIQNIPIVETTDLNKEKKKWQFDTIIIDPGHGGKDPGSVGYKGTKEKDIVLDVSKRLARKIQKNLRVKTILTRDEDVFIRLQDRTKFANTNEGDLFISLHVNSHESKKPYGFETYLLRPGRNQEAINVALRENAVIELEGNKFEKLTDEQLIQATIAQSGFVQYSEKFAALIQEEIDKRVQSRNRGVKQAGFYVLMGASMPNVLIELGYISNPNEEKKLNSSSYRDMLATSIYYAILKYQKILND</sequence>
<evidence type="ECO:0000256" key="1">
    <source>
        <dbReference type="ARBA" id="ARBA00022801"/>
    </source>
</evidence>
<dbReference type="PANTHER" id="PTHR30404:SF0">
    <property type="entry name" value="N-ACETYLMURAMOYL-L-ALANINE AMIDASE AMIC"/>
    <property type="match status" value="1"/>
</dbReference>
<dbReference type="Pfam" id="PF01520">
    <property type="entry name" value="Amidase_3"/>
    <property type="match status" value="1"/>
</dbReference>
<dbReference type="AlphaFoldDB" id="A0A381PQ55"/>
<dbReference type="GO" id="GO:0008745">
    <property type="term" value="F:N-acetylmuramoyl-L-alanine amidase activity"/>
    <property type="evidence" value="ECO:0007669"/>
    <property type="project" value="InterPro"/>
</dbReference>
<dbReference type="Pfam" id="PF07833">
    <property type="entry name" value="Cu_amine_oxidN1"/>
    <property type="match status" value="1"/>
</dbReference>
<dbReference type="Gene3D" id="3.30.457.10">
    <property type="entry name" value="Copper amine oxidase-like, N-terminal domain"/>
    <property type="match status" value="1"/>
</dbReference>
<dbReference type="SUPFAM" id="SSF53187">
    <property type="entry name" value="Zn-dependent exopeptidases"/>
    <property type="match status" value="1"/>
</dbReference>
<dbReference type="InterPro" id="IPR002508">
    <property type="entry name" value="MurNAc-LAA_cat"/>
</dbReference>
<dbReference type="Gene3D" id="3.40.630.40">
    <property type="entry name" value="Zn-dependent exopeptidases"/>
    <property type="match status" value="1"/>
</dbReference>
<dbReference type="FunFam" id="3.40.630.40:FF:000005">
    <property type="entry name" value="N-acetylmuramoyl-L-alanine amidase (AmiA)"/>
    <property type="match status" value="1"/>
</dbReference>
<dbReference type="PANTHER" id="PTHR30404">
    <property type="entry name" value="N-ACETYLMURAMOYL-L-ALANINE AMIDASE"/>
    <property type="match status" value="1"/>
</dbReference>
<dbReference type="EMBL" id="UINC01001034">
    <property type="protein sequence ID" value="SUZ68227.1"/>
    <property type="molecule type" value="Genomic_DNA"/>
</dbReference>
<evidence type="ECO:0000313" key="3">
    <source>
        <dbReference type="EMBL" id="SUZ68227.1"/>
    </source>
</evidence>
<dbReference type="InterPro" id="IPR012854">
    <property type="entry name" value="Cu_amine_oxidase-like_N"/>
</dbReference>
<dbReference type="SMART" id="SM00646">
    <property type="entry name" value="Ami_3"/>
    <property type="match status" value="1"/>
</dbReference>
<dbReference type="CDD" id="cd02696">
    <property type="entry name" value="MurNAc-LAA"/>
    <property type="match status" value="1"/>
</dbReference>
<proteinExistence type="predicted"/>
<name>A0A381PQ55_9ZZZZ</name>
<dbReference type="SUPFAM" id="SSF55383">
    <property type="entry name" value="Copper amine oxidase, domain N"/>
    <property type="match status" value="1"/>
</dbReference>
<organism evidence="3">
    <name type="scientific">marine metagenome</name>
    <dbReference type="NCBI Taxonomy" id="408172"/>
    <lineage>
        <taxon>unclassified sequences</taxon>
        <taxon>metagenomes</taxon>
        <taxon>ecological metagenomes</taxon>
    </lineage>
</organism>
<dbReference type="GO" id="GO:0009253">
    <property type="term" value="P:peptidoglycan catabolic process"/>
    <property type="evidence" value="ECO:0007669"/>
    <property type="project" value="InterPro"/>
</dbReference>